<dbReference type="EMBL" id="JRUQ01000006">
    <property type="protein sequence ID" value="KGT95777.1"/>
    <property type="molecule type" value="Genomic_DNA"/>
</dbReference>
<evidence type="ECO:0000313" key="1">
    <source>
        <dbReference type="EMBL" id="KGT95777.1"/>
    </source>
</evidence>
<dbReference type="Pfam" id="PF07377">
    <property type="entry name" value="DUF1493"/>
    <property type="match status" value="1"/>
</dbReference>
<comment type="caution">
    <text evidence="1">The sequence shown here is derived from an EMBL/GenBank/DDBJ whole genome shotgun (WGS) entry which is preliminary data.</text>
</comment>
<keyword evidence="2" id="KW-1185">Reference proteome</keyword>
<dbReference type="OrthoDB" id="6476622at2"/>
<dbReference type="RefSeq" id="WP_034887519.1">
    <property type="nucleotide sequence ID" value="NZ_JRUQ01000006.1"/>
</dbReference>
<dbReference type="AlphaFoldDB" id="A0A0A3Z9K5"/>
<proteinExistence type="predicted"/>
<accession>A0A0A3Z9K5</accession>
<dbReference type="Proteomes" id="UP000030351">
    <property type="component" value="Unassembled WGS sequence"/>
</dbReference>
<evidence type="ECO:0000313" key="2">
    <source>
        <dbReference type="Proteomes" id="UP000030351"/>
    </source>
</evidence>
<sequence>MSQVTDTAVRDFVKNELPLVTTLFLKKVDVDDQFALQELHEADDLAEMAAKYFSRFNVQSAPFSLENYFPWKTPTLLCRKPINQDKKPLTINMFIESARAGKWLYG</sequence>
<gene>
    <name evidence="1" type="ORF">NG99_01125</name>
</gene>
<dbReference type="InterPro" id="IPR010862">
    <property type="entry name" value="DUF1493"/>
</dbReference>
<organism evidence="1 2">
    <name type="scientific">Erwinia typographi</name>
    <dbReference type="NCBI Taxonomy" id="371042"/>
    <lineage>
        <taxon>Bacteria</taxon>
        <taxon>Pseudomonadati</taxon>
        <taxon>Pseudomonadota</taxon>
        <taxon>Gammaproteobacteria</taxon>
        <taxon>Enterobacterales</taxon>
        <taxon>Erwiniaceae</taxon>
        <taxon>Erwinia</taxon>
    </lineage>
</organism>
<reference evidence="1 2" key="1">
    <citation type="submission" date="2014-10" db="EMBL/GenBank/DDBJ databases">
        <title>Genome sequence of Erwinia typographi M043b.</title>
        <authorList>
            <person name="Chan K.-G."/>
            <person name="Tan W.-S."/>
        </authorList>
    </citation>
    <scope>NUCLEOTIDE SEQUENCE [LARGE SCALE GENOMIC DNA]</scope>
    <source>
        <strain evidence="1 2">M043b</strain>
    </source>
</reference>
<dbReference type="eggNOG" id="ENOG5032J4J">
    <property type="taxonomic scope" value="Bacteria"/>
</dbReference>
<evidence type="ECO:0008006" key="3">
    <source>
        <dbReference type="Google" id="ProtNLM"/>
    </source>
</evidence>
<name>A0A0A3Z9K5_9GAMM</name>
<protein>
    <recommendedName>
        <fullName evidence="3">Acyl carrier protein</fullName>
    </recommendedName>
</protein>